<dbReference type="GO" id="GO:0015159">
    <property type="term" value="F:polysaccharide transmembrane transporter activity"/>
    <property type="evidence" value="ECO:0007669"/>
    <property type="project" value="InterPro"/>
</dbReference>
<dbReference type="InterPro" id="IPR003715">
    <property type="entry name" value="Poly_export_N"/>
</dbReference>
<dbReference type="PANTHER" id="PTHR33619">
    <property type="entry name" value="POLYSACCHARIDE EXPORT PROTEIN GFCE-RELATED"/>
    <property type="match status" value="1"/>
</dbReference>
<keyword evidence="2" id="KW-1133">Transmembrane helix</keyword>
<dbReference type="AlphaFoldDB" id="A3U9L8"/>
<dbReference type="InterPro" id="IPR049712">
    <property type="entry name" value="Poly_export"/>
</dbReference>
<dbReference type="Proteomes" id="UP000002297">
    <property type="component" value="Chromosome"/>
</dbReference>
<evidence type="ECO:0000313" key="5">
    <source>
        <dbReference type="Proteomes" id="UP000002297"/>
    </source>
</evidence>
<sequence>MQLNKQNVYFCRKLLKMIQNFKLTVNNQFIVIGVLLFSMLFTSCASKKDVLYFQDIESRGTIEAAQEKLVIQKNDLLSIIVSVSGLDQAAAKPFNLPAISTETAIGANVAVQRNQAYLVNENGSVKMPGLGEIKVSGLTKTQVVDKVTEKLTEFIIDPVVNVRLLNFRVTVIGDVARPGTYNIENEKVSVIEAIGLAGDMQISGSRQDVLIIRENEDGSKTTAQLDFTKNDLFTSPYYYLKQNDVVVVDPNYAKVQRSASNPNTGIFFSLASLLLSVIVIISR</sequence>
<gene>
    <name evidence="4" type="ordered locus">CA2559_10728</name>
</gene>
<dbReference type="KEGG" id="cat:CA2559_10728"/>
<feature type="transmembrane region" description="Helical" evidence="2">
    <location>
        <begin position="264"/>
        <end position="282"/>
    </location>
</feature>
<evidence type="ECO:0000313" key="4">
    <source>
        <dbReference type="EMBL" id="EAP86504.1"/>
    </source>
</evidence>
<dbReference type="Gene3D" id="3.10.560.10">
    <property type="entry name" value="Outer membrane lipoprotein wza domain like"/>
    <property type="match status" value="1"/>
</dbReference>
<evidence type="ECO:0000256" key="1">
    <source>
        <dbReference type="ARBA" id="ARBA00022729"/>
    </source>
</evidence>
<accession>A3U9L8</accession>
<feature type="transmembrane region" description="Helical" evidence="2">
    <location>
        <begin position="21"/>
        <end position="41"/>
    </location>
</feature>
<keyword evidence="1" id="KW-0732">Signal</keyword>
<evidence type="ECO:0000259" key="3">
    <source>
        <dbReference type="Pfam" id="PF02563"/>
    </source>
</evidence>
<protein>
    <submittedName>
        <fullName evidence="4">Polysaccharide export outer membrane protein</fullName>
    </submittedName>
</protein>
<keyword evidence="2" id="KW-0472">Membrane</keyword>
<reference evidence="4 5" key="1">
    <citation type="journal article" date="2010" name="J. Bacteriol.">
        <title>The complete genome sequence of Croceibacter atlanticus HTCC2559T.</title>
        <authorList>
            <person name="Oh H.M."/>
            <person name="Kang I."/>
            <person name="Ferriera S."/>
            <person name="Giovannoni S.J."/>
            <person name="Cho J.C."/>
        </authorList>
    </citation>
    <scope>NUCLEOTIDE SEQUENCE [LARGE SCALE GENOMIC DNA]</scope>
    <source>
        <strain evidence="5">ATCC BAA-628 / HTCC2559 / KCTC 12090</strain>
    </source>
</reference>
<proteinExistence type="predicted"/>
<dbReference type="PANTHER" id="PTHR33619:SF3">
    <property type="entry name" value="POLYSACCHARIDE EXPORT PROTEIN GFCE-RELATED"/>
    <property type="match status" value="1"/>
</dbReference>
<organism evidence="4 5">
    <name type="scientific">Croceibacter atlanticus (strain ATCC BAA-628 / JCM 21780 / CIP 108009 / IAM 15332 / KCTC 12090 / HTCC2559)</name>
    <dbReference type="NCBI Taxonomy" id="216432"/>
    <lineage>
        <taxon>Bacteria</taxon>
        <taxon>Pseudomonadati</taxon>
        <taxon>Bacteroidota</taxon>
        <taxon>Flavobacteriia</taxon>
        <taxon>Flavobacteriales</taxon>
        <taxon>Flavobacteriaceae</taxon>
        <taxon>Croceibacter</taxon>
    </lineage>
</organism>
<dbReference type="Gene3D" id="3.30.1950.10">
    <property type="entry name" value="wza like domain"/>
    <property type="match status" value="1"/>
</dbReference>
<feature type="domain" description="Polysaccharide export protein N-terminal" evidence="3">
    <location>
        <begin position="64"/>
        <end position="164"/>
    </location>
</feature>
<dbReference type="Pfam" id="PF02563">
    <property type="entry name" value="Poly_export"/>
    <property type="match status" value="1"/>
</dbReference>
<evidence type="ECO:0000256" key="2">
    <source>
        <dbReference type="SAM" id="Phobius"/>
    </source>
</evidence>
<keyword evidence="2" id="KW-0812">Transmembrane</keyword>
<dbReference type="STRING" id="216432.CA2559_10728"/>
<dbReference type="EMBL" id="CP002046">
    <property type="protein sequence ID" value="EAP86504.1"/>
    <property type="molecule type" value="Genomic_DNA"/>
</dbReference>
<name>A3U9L8_CROAH</name>
<dbReference type="HOGENOM" id="CLU_038343_1_0_10"/>
<dbReference type="eggNOG" id="COG1596">
    <property type="taxonomic scope" value="Bacteria"/>
</dbReference>
<keyword evidence="5" id="KW-1185">Reference proteome</keyword>